<reference evidence="2" key="1">
    <citation type="journal article" date="2012" name="PLoS ONE">
        <title>Gene sets for utilization of primary and secondary nutrition supplies in the distal gut of endangered iberian lynx.</title>
        <authorList>
            <person name="Alcaide M."/>
            <person name="Messina E."/>
            <person name="Richter M."/>
            <person name="Bargiela R."/>
            <person name="Peplies J."/>
            <person name="Huws S.A."/>
            <person name="Newbold C.J."/>
            <person name="Golyshin P.N."/>
            <person name="Simon M.A."/>
            <person name="Lopez G."/>
            <person name="Yakimov M.M."/>
            <person name="Ferrer M."/>
        </authorList>
    </citation>
    <scope>NUCLEOTIDE SEQUENCE</scope>
</reference>
<organism evidence="2">
    <name type="scientific">gut metagenome</name>
    <dbReference type="NCBI Taxonomy" id="749906"/>
    <lineage>
        <taxon>unclassified sequences</taxon>
        <taxon>metagenomes</taxon>
        <taxon>organismal metagenomes</taxon>
    </lineage>
</organism>
<name>J9G1R7_9ZZZZ</name>
<comment type="caution">
    <text evidence="2">The sequence shown here is derived from an EMBL/GenBank/DDBJ whole genome shotgun (WGS) entry which is preliminary data.</text>
</comment>
<sequence>MPVKLMALYWVVLYLLIRILLRKHKKNAMMKSHLAPLVVLVVLANRPNVVQQLVSSTQLRVVN</sequence>
<evidence type="ECO:0000313" key="2">
    <source>
        <dbReference type="EMBL" id="EJW93514.1"/>
    </source>
</evidence>
<keyword evidence="1" id="KW-1133">Transmembrane helix</keyword>
<feature type="transmembrane region" description="Helical" evidence="1">
    <location>
        <begin position="6"/>
        <end position="21"/>
    </location>
</feature>
<accession>J9G1R7</accession>
<keyword evidence="1" id="KW-0812">Transmembrane</keyword>
<gene>
    <name evidence="2" type="ORF">EVA_18378</name>
</gene>
<dbReference type="EMBL" id="AMCI01006925">
    <property type="protein sequence ID" value="EJW93514.1"/>
    <property type="molecule type" value="Genomic_DNA"/>
</dbReference>
<proteinExistence type="predicted"/>
<evidence type="ECO:0000256" key="1">
    <source>
        <dbReference type="SAM" id="Phobius"/>
    </source>
</evidence>
<keyword evidence="1" id="KW-0472">Membrane</keyword>
<dbReference type="AlphaFoldDB" id="J9G1R7"/>
<protein>
    <submittedName>
        <fullName evidence="2">Uncharacterized protein</fullName>
    </submittedName>
</protein>